<evidence type="ECO:0000256" key="1">
    <source>
        <dbReference type="SAM" id="MobiDB-lite"/>
    </source>
</evidence>
<comment type="caution">
    <text evidence="2">The sequence shown here is derived from an EMBL/GenBank/DDBJ whole genome shotgun (WGS) entry which is preliminary data.</text>
</comment>
<feature type="region of interest" description="Disordered" evidence="1">
    <location>
        <begin position="42"/>
        <end position="95"/>
    </location>
</feature>
<sequence length="403" mass="44173">MEGHVKHSVNTFKQNKVIILAVVLVTVLGATAVVQTQIPNDASPQVAQESRGELSGEASGETFADAASQSAKTSKEEAKTEEKTEEAEESLDASSDAIAVPPAAGSVLAILKDVGEAAFGNFGLAESDFRAIKDAGFDVIEGNFDICAEDTDVMFFLDSAYAVGLRVILNAGAGEAEWGYPCDGDFDPGMVPTWQKDMVREWVVKWKSHPALYAWDTSNEDGGTFPFGTGGVDPDPDWETKYALSAEQLQEAYADVKSFDSSHPVMIRMNGWYFYDYSDNFFRPGNAFGKGVADIVMVNAYSNVDEYFKDFVSTVLRRAARSLYAIDPNVQIVPALGVWEEPPIWVKPTEGELLNDFNQALKAENLLGVAFFKYGAREGSDWYLPDARRGDAKLWQTIQELIK</sequence>
<name>A0A1F6F1E4_9BACT</name>
<dbReference type="AlphaFoldDB" id="A0A1F6F1E4"/>
<evidence type="ECO:0000313" key="3">
    <source>
        <dbReference type="Proteomes" id="UP000177372"/>
    </source>
</evidence>
<evidence type="ECO:0008006" key="4">
    <source>
        <dbReference type="Google" id="ProtNLM"/>
    </source>
</evidence>
<feature type="compositionally biased region" description="Basic and acidic residues" evidence="1">
    <location>
        <begin position="73"/>
        <end position="82"/>
    </location>
</feature>
<gene>
    <name evidence="2" type="ORF">A3A39_01805</name>
</gene>
<reference evidence="2 3" key="1">
    <citation type="journal article" date="2016" name="Nat. Commun.">
        <title>Thousands of microbial genomes shed light on interconnected biogeochemical processes in an aquifer system.</title>
        <authorList>
            <person name="Anantharaman K."/>
            <person name="Brown C.T."/>
            <person name="Hug L.A."/>
            <person name="Sharon I."/>
            <person name="Castelle C.J."/>
            <person name="Probst A.J."/>
            <person name="Thomas B.C."/>
            <person name="Singh A."/>
            <person name="Wilkins M.J."/>
            <person name="Karaoz U."/>
            <person name="Brodie E.L."/>
            <person name="Williams K.H."/>
            <person name="Hubbard S.S."/>
            <person name="Banfield J.F."/>
        </authorList>
    </citation>
    <scope>NUCLEOTIDE SEQUENCE [LARGE SCALE GENOMIC DNA]</scope>
</reference>
<dbReference type="InterPro" id="IPR017853">
    <property type="entry name" value="GH"/>
</dbReference>
<accession>A0A1F6F1E4</accession>
<dbReference type="STRING" id="1798512.A3A39_01805"/>
<protein>
    <recommendedName>
        <fullName evidence="4">Glycoside hydrolase family 5 domain-containing protein</fullName>
    </recommendedName>
</protein>
<dbReference type="SUPFAM" id="SSF51445">
    <property type="entry name" value="(Trans)glycosidases"/>
    <property type="match status" value="1"/>
</dbReference>
<dbReference type="Proteomes" id="UP000177372">
    <property type="component" value="Unassembled WGS sequence"/>
</dbReference>
<proteinExistence type="predicted"/>
<evidence type="ECO:0000313" key="2">
    <source>
        <dbReference type="EMBL" id="OGG79684.1"/>
    </source>
</evidence>
<dbReference type="EMBL" id="MFLZ01000021">
    <property type="protein sequence ID" value="OGG79684.1"/>
    <property type="molecule type" value="Genomic_DNA"/>
</dbReference>
<organism evidence="2 3">
    <name type="scientific">Candidatus Kaiserbacteria bacterium RIFCSPLOWO2_01_FULL_54_13</name>
    <dbReference type="NCBI Taxonomy" id="1798512"/>
    <lineage>
        <taxon>Bacteria</taxon>
        <taxon>Candidatus Kaiseribacteriota</taxon>
    </lineage>
</organism>
<dbReference type="Gene3D" id="3.20.20.80">
    <property type="entry name" value="Glycosidases"/>
    <property type="match status" value="1"/>
</dbReference>